<name>A0A2T2WJB4_SULTH</name>
<protein>
    <recommendedName>
        <fullName evidence="1">Zinc finger CGNR domain-containing protein</fullName>
    </recommendedName>
</protein>
<dbReference type="InterPro" id="IPR021005">
    <property type="entry name" value="Znf_CGNR"/>
</dbReference>
<dbReference type="EMBL" id="PXYX01000089">
    <property type="protein sequence ID" value="PSR22334.1"/>
    <property type="molecule type" value="Genomic_DNA"/>
</dbReference>
<evidence type="ECO:0000313" key="2">
    <source>
        <dbReference type="EMBL" id="PSR22334.1"/>
    </source>
</evidence>
<sequence length="202" mass="23548">MSMMDTDESLTLWTALVNTRYLHDGHEVDDLKTPEGLLDWIKQYFPDIVSSHPVDDPTFIGQMLQPLRDLREICLLIATALTHHTPLSDALKRWNQWLEDLNLKAHVEWNEGQFHEVIHGVDPSQHILWRISHSLAETLQRVPSERIRQCEDEECIRYFVDTSRGGHRRWCNMATCGNRQKVARYRAKNKGSKTRLGAVPKR</sequence>
<dbReference type="Pfam" id="PF11706">
    <property type="entry name" value="zf-CGNR"/>
    <property type="match status" value="1"/>
</dbReference>
<comment type="caution">
    <text evidence="2">The sequence shown here is derived from an EMBL/GenBank/DDBJ whole genome shotgun (WGS) entry which is preliminary data.</text>
</comment>
<evidence type="ECO:0000259" key="1">
    <source>
        <dbReference type="Pfam" id="PF11706"/>
    </source>
</evidence>
<dbReference type="InterPro" id="IPR010852">
    <property type="entry name" value="ABATE"/>
</dbReference>
<dbReference type="Gene3D" id="1.10.3300.10">
    <property type="entry name" value="Jann2411-like domain"/>
    <property type="match status" value="1"/>
</dbReference>
<accession>A0A2T2WJB4</accession>
<feature type="domain" description="Zinc finger CGNR" evidence="1">
    <location>
        <begin position="146"/>
        <end position="188"/>
    </location>
</feature>
<dbReference type="AlphaFoldDB" id="A0A2T2WJB4"/>
<dbReference type="InterPro" id="IPR023286">
    <property type="entry name" value="ABATE_dom_sf"/>
</dbReference>
<organism evidence="2 3">
    <name type="scientific">Sulfobacillus thermosulfidooxidans</name>
    <dbReference type="NCBI Taxonomy" id="28034"/>
    <lineage>
        <taxon>Bacteria</taxon>
        <taxon>Bacillati</taxon>
        <taxon>Bacillota</taxon>
        <taxon>Clostridia</taxon>
        <taxon>Eubacteriales</taxon>
        <taxon>Clostridiales Family XVII. Incertae Sedis</taxon>
        <taxon>Sulfobacillus</taxon>
    </lineage>
</organism>
<dbReference type="SUPFAM" id="SSF160904">
    <property type="entry name" value="Jann2411-like"/>
    <property type="match status" value="1"/>
</dbReference>
<dbReference type="Proteomes" id="UP000242705">
    <property type="component" value="Unassembled WGS sequence"/>
</dbReference>
<gene>
    <name evidence="2" type="ORF">C7B47_16760</name>
</gene>
<dbReference type="Pfam" id="PF07336">
    <property type="entry name" value="ABATE"/>
    <property type="match status" value="1"/>
</dbReference>
<reference evidence="2 3" key="1">
    <citation type="journal article" date="2014" name="BMC Genomics">
        <title>Comparison of environmental and isolate Sulfobacillus genomes reveals diverse carbon, sulfur, nitrogen, and hydrogen metabolisms.</title>
        <authorList>
            <person name="Justice N.B."/>
            <person name="Norman A."/>
            <person name="Brown C.T."/>
            <person name="Singh A."/>
            <person name="Thomas B.C."/>
            <person name="Banfield J.F."/>
        </authorList>
    </citation>
    <scope>NUCLEOTIDE SEQUENCE [LARGE SCALE GENOMIC DNA]</scope>
    <source>
        <strain evidence="2">AMDSBA5</strain>
    </source>
</reference>
<proteinExistence type="predicted"/>
<evidence type="ECO:0000313" key="3">
    <source>
        <dbReference type="Proteomes" id="UP000242705"/>
    </source>
</evidence>
<dbReference type="PANTHER" id="PTHR35525">
    <property type="entry name" value="BLL6575 PROTEIN"/>
    <property type="match status" value="1"/>
</dbReference>
<dbReference type="PANTHER" id="PTHR35525:SF3">
    <property type="entry name" value="BLL6575 PROTEIN"/>
    <property type="match status" value="1"/>
</dbReference>